<comment type="caution">
    <text evidence="4">The sequence shown here is derived from an EMBL/GenBank/DDBJ whole genome shotgun (WGS) entry which is preliminary data.</text>
</comment>
<reference evidence="4 5" key="1">
    <citation type="submission" date="2023-12" db="EMBL/GenBank/DDBJ databases">
        <title>A high-quality genome assembly for Dillenia turbinata (Dilleniales).</title>
        <authorList>
            <person name="Chanderbali A."/>
        </authorList>
    </citation>
    <scope>NUCLEOTIDE SEQUENCE [LARGE SCALE GENOMIC DNA]</scope>
    <source>
        <strain evidence="4">LSX21</strain>
        <tissue evidence="4">Leaf</tissue>
    </source>
</reference>
<accession>A0AAN8ZFJ0</accession>
<name>A0AAN8ZFJ0_9MAGN</name>
<evidence type="ECO:0000256" key="2">
    <source>
        <dbReference type="RuleBase" id="RU003995"/>
    </source>
</evidence>
<feature type="region of interest" description="Disordered" evidence="3">
    <location>
        <begin position="1"/>
        <end position="44"/>
    </location>
</feature>
<proteinExistence type="inferred from homology"/>
<evidence type="ECO:0000313" key="5">
    <source>
        <dbReference type="Proteomes" id="UP001370490"/>
    </source>
</evidence>
<dbReference type="InterPro" id="IPR030513">
    <property type="entry name" value="Dehydrin_CS"/>
</dbReference>
<feature type="region of interest" description="Disordered" evidence="3">
    <location>
        <begin position="218"/>
        <end position="249"/>
    </location>
</feature>
<dbReference type="GO" id="GO:0009631">
    <property type="term" value="P:cold acclimation"/>
    <property type="evidence" value="ECO:0007669"/>
    <property type="project" value="TreeGrafter"/>
</dbReference>
<protein>
    <submittedName>
        <fullName evidence="4">Dehydrin</fullName>
    </submittedName>
</protein>
<dbReference type="EMBL" id="JBAMMX010000006">
    <property type="protein sequence ID" value="KAK6939044.1"/>
    <property type="molecule type" value="Genomic_DNA"/>
</dbReference>
<sequence length="288" mass="33561">MAEEYRPDHHHSHEHEHESHGEYEEPKVVTTSEERAGVESTDRGLFDFMGKKEKPYKEEEVLVTEFDKKVQVSEYEPPKEEYKEEKKEGFLAKLDRSDSSSSSIIKGTLLMVIKVALNVYISNFSSLKLLQSSDEEEGENGEKKKKKKGLKEKIKEKISGDHKKEEEKKYEHHEHEHKHEHYDHDTNVPIEKEEVVYTETVVVQPEEKKGFLEKIKEKLPGQAKKPEEVPPPPPVVEYAPPPPEQHCHDGEVKEKKGFLEKIKEKLPGYHHKTEDEKEKEKEKECASH</sequence>
<feature type="compositionally biased region" description="Pro residues" evidence="3">
    <location>
        <begin position="229"/>
        <end position="244"/>
    </location>
</feature>
<keyword evidence="5" id="KW-1185">Reference proteome</keyword>
<feature type="compositionally biased region" description="Basic and acidic residues" evidence="3">
    <location>
        <begin position="218"/>
        <end position="228"/>
    </location>
</feature>
<evidence type="ECO:0000256" key="1">
    <source>
        <dbReference type="ARBA" id="ARBA00008403"/>
    </source>
</evidence>
<dbReference type="PANTHER" id="PTHR33346:SF53">
    <property type="entry name" value="DEHYDRIN COR47-LIKE"/>
    <property type="match status" value="1"/>
</dbReference>
<organism evidence="4 5">
    <name type="scientific">Dillenia turbinata</name>
    <dbReference type="NCBI Taxonomy" id="194707"/>
    <lineage>
        <taxon>Eukaryota</taxon>
        <taxon>Viridiplantae</taxon>
        <taxon>Streptophyta</taxon>
        <taxon>Embryophyta</taxon>
        <taxon>Tracheophyta</taxon>
        <taxon>Spermatophyta</taxon>
        <taxon>Magnoliopsida</taxon>
        <taxon>eudicotyledons</taxon>
        <taxon>Gunneridae</taxon>
        <taxon>Pentapetalae</taxon>
        <taxon>Dilleniales</taxon>
        <taxon>Dilleniaceae</taxon>
        <taxon>Dillenia</taxon>
    </lineage>
</organism>
<feature type="compositionally biased region" description="Basic and acidic residues" evidence="3">
    <location>
        <begin position="151"/>
        <end position="190"/>
    </location>
</feature>
<dbReference type="AlphaFoldDB" id="A0AAN8ZFJ0"/>
<dbReference type="InterPro" id="IPR000167">
    <property type="entry name" value="Dehydrin"/>
</dbReference>
<dbReference type="Pfam" id="PF00257">
    <property type="entry name" value="Dehydrin"/>
    <property type="match status" value="1"/>
</dbReference>
<dbReference type="PANTHER" id="PTHR33346">
    <property type="entry name" value="DEHYDRIN XERO 2-RELATED"/>
    <property type="match status" value="1"/>
</dbReference>
<evidence type="ECO:0000256" key="3">
    <source>
        <dbReference type="SAM" id="MobiDB-lite"/>
    </source>
</evidence>
<dbReference type="PROSITE" id="PS00823">
    <property type="entry name" value="DEHYDRIN_2"/>
    <property type="match status" value="1"/>
</dbReference>
<dbReference type="GO" id="GO:0009737">
    <property type="term" value="P:response to abscisic acid"/>
    <property type="evidence" value="ECO:0007669"/>
    <property type="project" value="TreeGrafter"/>
</dbReference>
<dbReference type="GO" id="GO:0016020">
    <property type="term" value="C:membrane"/>
    <property type="evidence" value="ECO:0007669"/>
    <property type="project" value="TreeGrafter"/>
</dbReference>
<dbReference type="GO" id="GO:0005829">
    <property type="term" value="C:cytosol"/>
    <property type="evidence" value="ECO:0007669"/>
    <property type="project" value="TreeGrafter"/>
</dbReference>
<feature type="region of interest" description="Disordered" evidence="3">
    <location>
        <begin position="130"/>
        <end position="190"/>
    </location>
</feature>
<dbReference type="Proteomes" id="UP001370490">
    <property type="component" value="Unassembled WGS sequence"/>
</dbReference>
<dbReference type="GO" id="GO:0009414">
    <property type="term" value="P:response to water deprivation"/>
    <property type="evidence" value="ECO:0007669"/>
    <property type="project" value="TreeGrafter"/>
</dbReference>
<evidence type="ECO:0000313" key="4">
    <source>
        <dbReference type="EMBL" id="KAK6939044.1"/>
    </source>
</evidence>
<gene>
    <name evidence="4" type="ORF">RJ641_032552</name>
</gene>
<feature type="region of interest" description="Disordered" evidence="3">
    <location>
        <begin position="262"/>
        <end position="288"/>
    </location>
</feature>
<comment type="similarity">
    <text evidence="1 2">Belongs to the plant dehydrin family.</text>
</comment>